<protein>
    <submittedName>
        <fullName evidence="2">Uncharacterized protein</fullName>
    </submittedName>
</protein>
<dbReference type="EMBL" id="MTKT01004810">
    <property type="protein sequence ID" value="OWM70086.1"/>
    <property type="molecule type" value="Genomic_DNA"/>
</dbReference>
<evidence type="ECO:0000256" key="1">
    <source>
        <dbReference type="SAM" id="MobiDB-lite"/>
    </source>
</evidence>
<sequence length="60" mass="6797">MQMQRDMISGELRKSERRRTWECREAQPPPPRPTLAQAASPPSSPPIVALAPAPYFGYHH</sequence>
<feature type="region of interest" description="Disordered" evidence="1">
    <location>
        <begin position="1"/>
        <end position="51"/>
    </location>
</feature>
<evidence type="ECO:0000313" key="2">
    <source>
        <dbReference type="EMBL" id="OWM70086.1"/>
    </source>
</evidence>
<organism evidence="2 3">
    <name type="scientific">Punica granatum</name>
    <name type="common">Pomegranate</name>
    <dbReference type="NCBI Taxonomy" id="22663"/>
    <lineage>
        <taxon>Eukaryota</taxon>
        <taxon>Viridiplantae</taxon>
        <taxon>Streptophyta</taxon>
        <taxon>Embryophyta</taxon>
        <taxon>Tracheophyta</taxon>
        <taxon>Spermatophyta</taxon>
        <taxon>Magnoliopsida</taxon>
        <taxon>eudicotyledons</taxon>
        <taxon>Gunneridae</taxon>
        <taxon>Pentapetalae</taxon>
        <taxon>rosids</taxon>
        <taxon>malvids</taxon>
        <taxon>Myrtales</taxon>
        <taxon>Lythraceae</taxon>
        <taxon>Punica</taxon>
    </lineage>
</organism>
<reference evidence="3" key="1">
    <citation type="journal article" date="2017" name="Plant J.">
        <title>The pomegranate (Punica granatum L.) genome and the genomics of punicalagin biosynthesis.</title>
        <authorList>
            <person name="Qin G."/>
            <person name="Xu C."/>
            <person name="Ming R."/>
            <person name="Tang H."/>
            <person name="Guyot R."/>
            <person name="Kramer E.M."/>
            <person name="Hu Y."/>
            <person name="Yi X."/>
            <person name="Qi Y."/>
            <person name="Xu X."/>
            <person name="Gao Z."/>
            <person name="Pan H."/>
            <person name="Jian J."/>
            <person name="Tian Y."/>
            <person name="Yue Z."/>
            <person name="Xu Y."/>
        </authorList>
    </citation>
    <scope>NUCLEOTIDE SEQUENCE [LARGE SCALE GENOMIC DNA]</scope>
    <source>
        <strain evidence="3">cv. Dabenzi</strain>
    </source>
</reference>
<proteinExistence type="predicted"/>
<comment type="caution">
    <text evidence="2">The sequence shown here is derived from an EMBL/GenBank/DDBJ whole genome shotgun (WGS) entry which is preliminary data.</text>
</comment>
<dbReference type="AlphaFoldDB" id="A0A218WBR9"/>
<feature type="compositionally biased region" description="Low complexity" evidence="1">
    <location>
        <begin position="36"/>
        <end position="51"/>
    </location>
</feature>
<evidence type="ECO:0000313" key="3">
    <source>
        <dbReference type="Proteomes" id="UP000197138"/>
    </source>
</evidence>
<feature type="compositionally biased region" description="Basic and acidic residues" evidence="1">
    <location>
        <begin position="11"/>
        <end position="25"/>
    </location>
</feature>
<dbReference type="Proteomes" id="UP000197138">
    <property type="component" value="Unassembled WGS sequence"/>
</dbReference>
<name>A0A218WBR9_PUNGR</name>
<accession>A0A218WBR9</accession>
<gene>
    <name evidence="2" type="ORF">CDL15_Pgr025936</name>
</gene>